<organism evidence="2 3">
    <name type="scientific">Imperialibacter roseus</name>
    <dbReference type="NCBI Taxonomy" id="1324217"/>
    <lineage>
        <taxon>Bacteria</taxon>
        <taxon>Pseudomonadati</taxon>
        <taxon>Bacteroidota</taxon>
        <taxon>Cytophagia</taxon>
        <taxon>Cytophagales</taxon>
        <taxon>Flammeovirgaceae</taxon>
        <taxon>Imperialibacter</taxon>
    </lineage>
</organism>
<evidence type="ECO:0000313" key="2">
    <source>
        <dbReference type="EMBL" id="WOK08376.1"/>
    </source>
</evidence>
<proteinExistence type="predicted"/>
<sequence>MKKLNIAQGVITFLILLLWLGVAVGTVSLVTMKEGRYYEIGEPHLRVQSDELQKSLGETLANSIPESFKIRVDTMKLSQPIDGGLKVLLLSIVYMSVGYLTYVLFVFKSIINDVRRSNSFNRDNIQRVKLLGLLIVIAPFVNWLVAKAMVWWLEYNYLFDGVKVVSDSSFDFTVFLMGLIIMVLGVAFEQGRKIREENELTI</sequence>
<dbReference type="RefSeq" id="WP_317491017.1">
    <property type="nucleotide sequence ID" value="NZ_CP136051.1"/>
</dbReference>
<keyword evidence="1" id="KW-0472">Membrane</keyword>
<keyword evidence="3" id="KW-1185">Reference proteome</keyword>
<evidence type="ECO:0000313" key="3">
    <source>
        <dbReference type="Proteomes" id="UP001302349"/>
    </source>
</evidence>
<dbReference type="Proteomes" id="UP001302349">
    <property type="component" value="Chromosome"/>
</dbReference>
<feature type="transmembrane region" description="Helical" evidence="1">
    <location>
        <begin position="87"/>
        <end position="107"/>
    </location>
</feature>
<accession>A0ABZ0IXI7</accession>
<dbReference type="EMBL" id="CP136051">
    <property type="protein sequence ID" value="WOK08376.1"/>
    <property type="molecule type" value="Genomic_DNA"/>
</dbReference>
<reference evidence="2 3" key="1">
    <citation type="journal article" date="2023" name="Microbiol. Resour. Announc.">
        <title>Complete Genome Sequence of Imperialibacter roseus strain P4T.</title>
        <authorList>
            <person name="Tizabi D.R."/>
            <person name="Bachvaroff T."/>
            <person name="Hill R.T."/>
        </authorList>
    </citation>
    <scope>NUCLEOTIDE SEQUENCE [LARGE SCALE GENOMIC DNA]</scope>
    <source>
        <strain evidence="2 3">P4T</strain>
    </source>
</reference>
<evidence type="ECO:0000256" key="1">
    <source>
        <dbReference type="SAM" id="Phobius"/>
    </source>
</evidence>
<gene>
    <name evidence="2" type="ORF">RT717_06955</name>
</gene>
<name>A0ABZ0IXI7_9BACT</name>
<protein>
    <submittedName>
        <fullName evidence="2">DUF2975 domain-containing protein</fullName>
    </submittedName>
</protein>
<keyword evidence="1" id="KW-1133">Transmembrane helix</keyword>
<feature type="transmembrane region" description="Helical" evidence="1">
    <location>
        <begin position="128"/>
        <end position="152"/>
    </location>
</feature>
<feature type="transmembrane region" description="Helical" evidence="1">
    <location>
        <begin position="172"/>
        <end position="188"/>
    </location>
</feature>
<dbReference type="InterPro" id="IPR021354">
    <property type="entry name" value="DUF2975"/>
</dbReference>
<keyword evidence="1" id="KW-0812">Transmembrane</keyword>
<dbReference type="Pfam" id="PF11188">
    <property type="entry name" value="DUF2975"/>
    <property type="match status" value="1"/>
</dbReference>